<dbReference type="EMBL" id="JAAGYU010000053">
    <property type="protein sequence ID" value="NEL77122.1"/>
    <property type="molecule type" value="Genomic_DNA"/>
</dbReference>
<evidence type="ECO:0000313" key="1">
    <source>
        <dbReference type="EMBL" id="NEL77122.1"/>
    </source>
</evidence>
<accession>A0A6P0FJK0</accession>
<dbReference type="RefSeq" id="WP_046935263.1">
    <property type="nucleotide sequence ID" value="NZ_JAKHFX010000008.1"/>
</dbReference>
<proteinExistence type="predicted"/>
<comment type="caution">
    <text evidence="1">The sequence shown here is derived from an EMBL/GenBank/DDBJ whole genome shotgun (WGS) entry which is preliminary data.</text>
</comment>
<keyword evidence="1" id="KW-0067">ATP-binding</keyword>
<dbReference type="Gene3D" id="3.40.50.300">
    <property type="entry name" value="P-loop containing nucleotide triphosphate hydrolases"/>
    <property type="match status" value="1"/>
</dbReference>
<dbReference type="Proteomes" id="UP000471082">
    <property type="component" value="Unassembled WGS sequence"/>
</dbReference>
<dbReference type="PANTHER" id="PTHR34301">
    <property type="entry name" value="DNA-BINDING PROTEIN-RELATED"/>
    <property type="match status" value="1"/>
</dbReference>
<dbReference type="PANTHER" id="PTHR34301:SF8">
    <property type="entry name" value="ATPASE DOMAIN-CONTAINING PROTEIN"/>
    <property type="match status" value="1"/>
</dbReference>
<dbReference type="GO" id="GO:0005524">
    <property type="term" value="F:ATP binding"/>
    <property type="evidence" value="ECO:0007669"/>
    <property type="project" value="UniProtKB-KW"/>
</dbReference>
<dbReference type="AlphaFoldDB" id="A0A6P0FJK0"/>
<protein>
    <submittedName>
        <fullName evidence="1">ATP-binding protein</fullName>
    </submittedName>
</protein>
<name>A0A6P0FJK0_XANPE</name>
<evidence type="ECO:0000313" key="2">
    <source>
        <dbReference type="Proteomes" id="UP000471082"/>
    </source>
</evidence>
<reference evidence="1 2" key="1">
    <citation type="submission" date="2019-11" db="EMBL/GenBank/DDBJ databases">
        <title>Genome-resolved metagenomics to study the prevalence of co-infection and intraspecific heterogeneity among plant pathogen metapopulations.</title>
        <authorList>
            <person name="Newberry E."/>
            <person name="Bhandari R."/>
            <person name="Kemble J."/>
            <person name="Sikora E."/>
            <person name="Potnis N."/>
        </authorList>
    </citation>
    <scope>NUCLEOTIDE SEQUENCE [LARGE SCALE GENOMIC DNA]</scope>
    <source>
        <strain evidence="1">Xp_Tom_Tuscaloosa_18b</strain>
    </source>
</reference>
<dbReference type="SUPFAM" id="SSF52540">
    <property type="entry name" value="P-loop containing nucleoside triphosphate hydrolases"/>
    <property type="match status" value="1"/>
</dbReference>
<keyword evidence="1" id="KW-0547">Nucleotide-binding</keyword>
<sequence>MDQHFPRPEFAAELTQQLLGQSMFATDTLFLGAPRRTGKSTFLQEDLTPALEQKGALVLYVDLWKKQDADPVDLISFTIANALAQQQGKIAKVAKAAGLTKVSIHGVEFSLDAVGKDPGASVADALQELQKRAGKPVVFIVDEAQHVIKYEGGMTLMFGLKSARDTINRPGARNLILVMSGSDRDKLLRLVHGNATPFFGSDITTLPLLDKAFTDFYAGLLAVEKPELQPDNERFYKAFMKFHHRPEPFLKKFNTLTGILGPKTKKDLHDQFDKLADEYEEEQFALYETAYLGLTKLQRAVLTRVLSHGRTGKLFDVKALEEYTKAQGKQVLAGAARNAIERLREIDPPLIWKSARGDYAPVDSGMRTWYEMLVRNGEWPPQD</sequence>
<dbReference type="InterPro" id="IPR027417">
    <property type="entry name" value="P-loop_NTPase"/>
</dbReference>
<gene>
    <name evidence="1" type="ORF">G3W61_12820</name>
</gene>
<organism evidence="1 2">
    <name type="scientific">Xanthomonas perforans</name>
    <dbReference type="NCBI Taxonomy" id="442694"/>
    <lineage>
        <taxon>Bacteria</taxon>
        <taxon>Pseudomonadati</taxon>
        <taxon>Pseudomonadota</taxon>
        <taxon>Gammaproteobacteria</taxon>
        <taxon>Lysobacterales</taxon>
        <taxon>Lysobacteraceae</taxon>
        <taxon>Xanthomonas</taxon>
    </lineage>
</organism>